<sequence>MTQRPVVTIEQDDMVVATGRLELPDTIIHTGTERLTAPLTVRFEDGCRFDVIDVQHSVHPPLITALLLPPGSADVPDPDPGPFWDADEGDVVRPDPAHKPLWCFLLPRLPYC</sequence>
<dbReference type="EMBL" id="SDMQ01000001">
    <property type="protein sequence ID" value="TBT88658.1"/>
    <property type="molecule type" value="Genomic_DNA"/>
</dbReference>
<dbReference type="Proteomes" id="UP000292373">
    <property type="component" value="Unassembled WGS sequence"/>
</dbReference>
<dbReference type="OrthoDB" id="9849285at2"/>
<protein>
    <submittedName>
        <fullName evidence="1">Uncharacterized protein</fullName>
    </submittedName>
</protein>
<evidence type="ECO:0000313" key="2">
    <source>
        <dbReference type="Proteomes" id="UP000292373"/>
    </source>
</evidence>
<dbReference type="AlphaFoldDB" id="A0A4V2JST3"/>
<gene>
    <name evidence="1" type="ORF">ET989_01555</name>
</gene>
<accession>A0A4V2JST3</accession>
<evidence type="ECO:0000313" key="1">
    <source>
        <dbReference type="EMBL" id="TBT88658.1"/>
    </source>
</evidence>
<comment type="caution">
    <text evidence="1">The sequence shown here is derived from an EMBL/GenBank/DDBJ whole genome shotgun (WGS) entry which is preliminary data.</text>
</comment>
<proteinExistence type="predicted"/>
<organism evidence="1 2">
    <name type="scientific">Propioniciclava sinopodophylli</name>
    <dbReference type="NCBI Taxonomy" id="1837344"/>
    <lineage>
        <taxon>Bacteria</taxon>
        <taxon>Bacillati</taxon>
        <taxon>Actinomycetota</taxon>
        <taxon>Actinomycetes</taxon>
        <taxon>Propionibacteriales</taxon>
        <taxon>Propionibacteriaceae</taxon>
        <taxon>Propioniciclava</taxon>
    </lineage>
</organism>
<dbReference type="RefSeq" id="WP_131166786.1">
    <property type="nucleotide sequence ID" value="NZ_SDMQ01000001.1"/>
</dbReference>
<reference evidence="1 2" key="1">
    <citation type="submission" date="2019-01" db="EMBL/GenBank/DDBJ databases">
        <title>Lactibacter flavus gen. nov., sp. nov., a novel bacterium of the family Propionibacteriaceae isolated from raw milk and dairy products.</title>
        <authorList>
            <person name="Huptas C."/>
            <person name="Wenning M."/>
            <person name="Breitenwieser F."/>
            <person name="Doll E."/>
            <person name="Von Neubeck M."/>
            <person name="Busse H.-J."/>
            <person name="Scherer S."/>
        </authorList>
    </citation>
    <scope>NUCLEOTIDE SEQUENCE [LARGE SCALE GENOMIC DNA]</scope>
    <source>
        <strain evidence="1 2">KCTC 33808</strain>
    </source>
</reference>
<keyword evidence="2" id="KW-1185">Reference proteome</keyword>
<name>A0A4V2JST3_9ACTN</name>